<dbReference type="OrthoDB" id="6613462at2759"/>
<dbReference type="KEGG" id="tpal:117644068"/>
<dbReference type="GeneID" id="117644068"/>
<evidence type="ECO:0000256" key="1">
    <source>
        <dbReference type="ARBA" id="ARBA00022729"/>
    </source>
</evidence>
<dbReference type="AlphaFoldDB" id="A0A6P8YPG5"/>
<keyword evidence="2" id="KW-1185">Reference proteome</keyword>
<dbReference type="Gene3D" id="2.70.220.10">
    <property type="entry name" value="Ganglioside GM2 activator"/>
    <property type="match status" value="1"/>
</dbReference>
<dbReference type="Proteomes" id="UP000515158">
    <property type="component" value="Unplaced"/>
</dbReference>
<protein>
    <submittedName>
        <fullName evidence="3">Uncharacterized protein LOC117644068</fullName>
    </submittedName>
</protein>
<evidence type="ECO:0000313" key="2">
    <source>
        <dbReference type="Proteomes" id="UP000515158"/>
    </source>
</evidence>
<dbReference type="RefSeq" id="XP_034239145.1">
    <property type="nucleotide sequence ID" value="XM_034383254.1"/>
</dbReference>
<reference evidence="3" key="1">
    <citation type="submission" date="2025-08" db="UniProtKB">
        <authorList>
            <consortium name="RefSeq"/>
        </authorList>
    </citation>
    <scope>IDENTIFICATION</scope>
    <source>
        <tissue evidence="3">Total insect</tissue>
    </source>
</reference>
<organism evidence="3">
    <name type="scientific">Thrips palmi</name>
    <name type="common">Melon thrips</name>
    <dbReference type="NCBI Taxonomy" id="161013"/>
    <lineage>
        <taxon>Eukaryota</taxon>
        <taxon>Metazoa</taxon>
        <taxon>Ecdysozoa</taxon>
        <taxon>Arthropoda</taxon>
        <taxon>Hexapoda</taxon>
        <taxon>Insecta</taxon>
        <taxon>Pterygota</taxon>
        <taxon>Neoptera</taxon>
        <taxon>Paraneoptera</taxon>
        <taxon>Thysanoptera</taxon>
        <taxon>Terebrantia</taxon>
        <taxon>Thripoidea</taxon>
        <taxon>Thripidae</taxon>
        <taxon>Thrips</taxon>
    </lineage>
</organism>
<sequence>MQPKKIFLKMHYVGWRDRKNPDLWFYSWNGTSFFVANDELSVNINLASWSARGGWKDNAFIATVPRVCSTGRASIPSLWRKMMVAVFNDPDADCPFQPGSYSFSNFSTDFDIEAVPSFFYGKWRATGKLFRTSSRELLACARAYGSTVPKLSKRNSSVHVSPHRIESQD</sequence>
<dbReference type="InParanoid" id="A0A6P8YPG5"/>
<dbReference type="InterPro" id="IPR036846">
    <property type="entry name" value="GM2-AP_sf"/>
</dbReference>
<evidence type="ECO:0000313" key="3">
    <source>
        <dbReference type="RefSeq" id="XP_034239145.1"/>
    </source>
</evidence>
<keyword evidence="1" id="KW-0732">Signal</keyword>
<proteinExistence type="predicted"/>
<accession>A0A6P8YPG5</accession>
<gene>
    <name evidence="3" type="primary">LOC117644068</name>
</gene>
<name>A0A6P8YPG5_THRPL</name>